<dbReference type="PANTHER" id="PTHR33365">
    <property type="entry name" value="YALI0B05434P"/>
    <property type="match status" value="1"/>
</dbReference>
<dbReference type="OrthoDB" id="3687641at2759"/>
<reference evidence="5" key="1">
    <citation type="journal article" date="2020" name="Stud. Mycol.">
        <title>101 Dothideomycetes genomes: a test case for predicting lifestyles and emergence of pathogens.</title>
        <authorList>
            <person name="Haridas S."/>
            <person name="Albert R."/>
            <person name="Binder M."/>
            <person name="Bloem J."/>
            <person name="Labutti K."/>
            <person name="Salamov A."/>
            <person name="Andreopoulos B."/>
            <person name="Baker S."/>
            <person name="Barry K."/>
            <person name="Bills G."/>
            <person name="Bluhm B."/>
            <person name="Cannon C."/>
            <person name="Castanera R."/>
            <person name="Culley D."/>
            <person name="Daum C."/>
            <person name="Ezra D."/>
            <person name="Gonzalez J."/>
            <person name="Henrissat B."/>
            <person name="Kuo A."/>
            <person name="Liang C."/>
            <person name="Lipzen A."/>
            <person name="Lutzoni F."/>
            <person name="Magnuson J."/>
            <person name="Mondo S."/>
            <person name="Nolan M."/>
            <person name="Ohm R."/>
            <person name="Pangilinan J."/>
            <person name="Park H.-J."/>
            <person name="Ramirez L."/>
            <person name="Alfaro M."/>
            <person name="Sun H."/>
            <person name="Tritt A."/>
            <person name="Yoshinaga Y."/>
            <person name="Zwiers L.-H."/>
            <person name="Turgeon B."/>
            <person name="Goodwin S."/>
            <person name="Spatafora J."/>
            <person name="Crous P."/>
            <person name="Grigoriev I."/>
        </authorList>
    </citation>
    <scope>NUCLEOTIDE SEQUENCE</scope>
    <source>
        <strain evidence="5">CBS 113389</strain>
    </source>
</reference>
<sequence length="330" mass="37619">MCTKDHVVSWLQDVHVCKFRASIILAHPSVDGSAATLRFSKISSDMTSTLSHWKKHLHGKHGGVGESDESLLKTSQQEEELPARARRPERRWTYILSLAVNVFLFIVLLSLTISSPIVKTVDLCQQIYTPVESIDYSLTTWDLSEPSIEDDWTGPATPERNKRWKALHDVGRIRLSKDQAARLHNKTAAAQYGPGEDYPVLMNVFHDLHCLDSLRLMTAYLLDSDHGWNATYNPYTLPWPNDFHDGPHSLDYAYHCFNALRLSIQCASDVTPIVFQYRQDLDIVVNSFAVTHTCRNFDAIRSWALEHSYREPFERDGPRDHQGLCNPDGC</sequence>
<dbReference type="RefSeq" id="XP_033593004.1">
    <property type="nucleotide sequence ID" value="XM_033738707.1"/>
</dbReference>
<evidence type="ECO:0000256" key="2">
    <source>
        <dbReference type="ARBA" id="ARBA00035112"/>
    </source>
</evidence>
<keyword evidence="4" id="KW-0812">Transmembrane</keyword>
<proteinExistence type="inferred from homology"/>
<evidence type="ECO:0000256" key="4">
    <source>
        <dbReference type="SAM" id="Phobius"/>
    </source>
</evidence>
<dbReference type="EMBL" id="MU001632">
    <property type="protein sequence ID" value="KAF2486435.1"/>
    <property type="molecule type" value="Genomic_DNA"/>
</dbReference>
<dbReference type="Pfam" id="PF11807">
    <property type="entry name" value="UstYa"/>
    <property type="match status" value="1"/>
</dbReference>
<dbReference type="InterPro" id="IPR021765">
    <property type="entry name" value="UstYa-like"/>
</dbReference>
<feature type="transmembrane region" description="Helical" evidence="4">
    <location>
        <begin position="92"/>
        <end position="113"/>
    </location>
</feature>
<keyword evidence="4" id="KW-0472">Membrane</keyword>
<evidence type="ECO:0000256" key="1">
    <source>
        <dbReference type="ARBA" id="ARBA00004685"/>
    </source>
</evidence>
<dbReference type="GO" id="GO:0043386">
    <property type="term" value="P:mycotoxin biosynthetic process"/>
    <property type="evidence" value="ECO:0007669"/>
    <property type="project" value="InterPro"/>
</dbReference>
<gene>
    <name evidence="5" type="ORF">BDY17DRAFT_79016</name>
</gene>
<keyword evidence="4" id="KW-1133">Transmembrane helix</keyword>
<evidence type="ECO:0000313" key="6">
    <source>
        <dbReference type="Proteomes" id="UP000799767"/>
    </source>
</evidence>
<evidence type="ECO:0000256" key="3">
    <source>
        <dbReference type="SAM" id="MobiDB-lite"/>
    </source>
</evidence>
<dbReference type="GeneID" id="54479708"/>
<dbReference type="PANTHER" id="PTHR33365:SF4">
    <property type="entry name" value="CYCLOCHLOROTINE BIOSYNTHESIS PROTEIN O"/>
    <property type="match status" value="1"/>
</dbReference>
<comment type="similarity">
    <text evidence="2">Belongs to the ustYa family.</text>
</comment>
<evidence type="ECO:0008006" key="7">
    <source>
        <dbReference type="Google" id="ProtNLM"/>
    </source>
</evidence>
<feature type="region of interest" description="Disordered" evidence="3">
    <location>
        <begin position="57"/>
        <end position="84"/>
    </location>
</feature>
<accession>A0A6A6Q2A2</accession>
<dbReference type="AlphaFoldDB" id="A0A6A6Q2A2"/>
<evidence type="ECO:0000313" key="5">
    <source>
        <dbReference type="EMBL" id="KAF2486435.1"/>
    </source>
</evidence>
<name>A0A6A6Q2A2_9PEZI</name>
<keyword evidence="6" id="KW-1185">Reference proteome</keyword>
<comment type="pathway">
    <text evidence="1">Mycotoxin biosynthesis.</text>
</comment>
<organism evidence="5 6">
    <name type="scientific">Neohortaea acidophila</name>
    <dbReference type="NCBI Taxonomy" id="245834"/>
    <lineage>
        <taxon>Eukaryota</taxon>
        <taxon>Fungi</taxon>
        <taxon>Dikarya</taxon>
        <taxon>Ascomycota</taxon>
        <taxon>Pezizomycotina</taxon>
        <taxon>Dothideomycetes</taxon>
        <taxon>Dothideomycetidae</taxon>
        <taxon>Mycosphaerellales</taxon>
        <taxon>Teratosphaeriaceae</taxon>
        <taxon>Neohortaea</taxon>
    </lineage>
</organism>
<protein>
    <recommendedName>
        <fullName evidence="7">Tat pathway signal sequence</fullName>
    </recommendedName>
</protein>
<dbReference type="Proteomes" id="UP000799767">
    <property type="component" value="Unassembled WGS sequence"/>
</dbReference>